<evidence type="ECO:0000313" key="4">
    <source>
        <dbReference type="Proteomes" id="UP000652761"/>
    </source>
</evidence>
<dbReference type="Proteomes" id="UP000652761">
    <property type="component" value="Unassembled WGS sequence"/>
</dbReference>
<feature type="compositionally biased region" description="Low complexity" evidence="1">
    <location>
        <begin position="13"/>
        <end position="22"/>
    </location>
</feature>
<dbReference type="EMBL" id="NMUH01000651">
    <property type="protein sequence ID" value="MQL82737.1"/>
    <property type="molecule type" value="Genomic_DNA"/>
</dbReference>
<keyword evidence="2" id="KW-0472">Membrane</keyword>
<dbReference type="AlphaFoldDB" id="A0A843UK95"/>
<evidence type="ECO:0000256" key="1">
    <source>
        <dbReference type="SAM" id="MobiDB-lite"/>
    </source>
</evidence>
<evidence type="ECO:0000313" key="3">
    <source>
        <dbReference type="EMBL" id="MQL82737.1"/>
    </source>
</evidence>
<keyword evidence="4" id="KW-1185">Reference proteome</keyword>
<sequence>LGAGGLRHRSATPSPSLSSSSLSPLIRRWGGSPPAIGAWWHRRARGGVVARAWSEEEVADRREGPLVGSFFVKGWDFLCPSRSGWIGSPSGFIDSFTAFPMLPSPCMHACMVCGRPGIEDPAGLPLWVGTLRHQRRRRPSRARPYRDAVGGRDKAVAPRFLVAIGFAVATHFPDATRLLSRFHYPSRWYRDDHRGRDMTYVASEGTRLVASLRSVTEGDAFVAVSWQRCQKGRFDVVLLCCPACSLFARCLALEGLSRSEVVSVSWHPGPREPVEGAPVGVVGLALGRPVLLVVPASVFSRFRGPILGCQPMMAPACVAPDLAVCPRSGVVLLVGPRPCKGLRWPCLREGLVIPTGPCLRGSPPYFLQLGGSSSRELSVGRVAEVAVAPCAVSSSESERCCSCCCAACVASVVARRVRAISARLELDSLAVVFLVWRTLASQSRCLACCVAPLVEHCNTCLWLLSAWCWLVVSSSEVLLEQRCIAWLPCVLVEVSQNRLLLSCFSRNGAMVVLVEDRPLSLLAKVLPRSAMRRLLALFGGVCLGIVGQGVVPLAVGLAAALASLSYGGLVSVVVLGWLCFVWKCQSRVVVLPLACGRDSCVSPFSAFRWLLGVVVLHYGVVLPGCASLRPSGGVTFPRVVFGSSLWMVHFAPCPAELWSSRTLADAAELSLAMMRLSVDLVDPLVD</sequence>
<comment type="caution">
    <text evidence="3">The sequence shown here is derived from an EMBL/GenBank/DDBJ whole genome shotgun (WGS) entry which is preliminary data.</text>
</comment>
<keyword evidence="2" id="KW-0812">Transmembrane</keyword>
<feature type="compositionally biased region" description="Basic residues" evidence="1">
    <location>
        <begin position="1"/>
        <end position="10"/>
    </location>
</feature>
<accession>A0A843UK95</accession>
<feature type="transmembrane region" description="Helical" evidence="2">
    <location>
        <begin position="564"/>
        <end position="582"/>
    </location>
</feature>
<organism evidence="3 4">
    <name type="scientific">Colocasia esculenta</name>
    <name type="common">Wild taro</name>
    <name type="synonym">Arum esculentum</name>
    <dbReference type="NCBI Taxonomy" id="4460"/>
    <lineage>
        <taxon>Eukaryota</taxon>
        <taxon>Viridiplantae</taxon>
        <taxon>Streptophyta</taxon>
        <taxon>Embryophyta</taxon>
        <taxon>Tracheophyta</taxon>
        <taxon>Spermatophyta</taxon>
        <taxon>Magnoliopsida</taxon>
        <taxon>Liliopsida</taxon>
        <taxon>Araceae</taxon>
        <taxon>Aroideae</taxon>
        <taxon>Colocasieae</taxon>
        <taxon>Colocasia</taxon>
    </lineage>
</organism>
<gene>
    <name evidence="3" type="ORF">Taro_015223</name>
</gene>
<name>A0A843UK95_COLES</name>
<proteinExistence type="predicted"/>
<evidence type="ECO:0000256" key="2">
    <source>
        <dbReference type="SAM" id="Phobius"/>
    </source>
</evidence>
<feature type="non-terminal residue" evidence="3">
    <location>
        <position position="686"/>
    </location>
</feature>
<feature type="transmembrane region" description="Helical" evidence="2">
    <location>
        <begin position="534"/>
        <end position="558"/>
    </location>
</feature>
<feature type="region of interest" description="Disordered" evidence="1">
    <location>
        <begin position="1"/>
        <end position="22"/>
    </location>
</feature>
<protein>
    <submittedName>
        <fullName evidence="3">Uncharacterized protein</fullName>
    </submittedName>
</protein>
<reference evidence="3" key="1">
    <citation type="submission" date="2017-07" db="EMBL/GenBank/DDBJ databases">
        <title>Taro Niue Genome Assembly and Annotation.</title>
        <authorList>
            <person name="Atibalentja N."/>
            <person name="Keating K."/>
            <person name="Fields C.J."/>
        </authorList>
    </citation>
    <scope>NUCLEOTIDE SEQUENCE</scope>
    <source>
        <strain evidence="3">Niue_2</strain>
        <tissue evidence="3">Leaf</tissue>
    </source>
</reference>
<keyword evidence="2" id="KW-1133">Transmembrane helix</keyword>